<dbReference type="SUPFAM" id="SSF46894">
    <property type="entry name" value="C-terminal effector domain of the bipartite response regulators"/>
    <property type="match status" value="1"/>
</dbReference>
<dbReference type="InterPro" id="IPR001789">
    <property type="entry name" value="Sig_transdc_resp-reg_receiver"/>
</dbReference>
<dbReference type="PROSITE" id="PS50043">
    <property type="entry name" value="HTH_LUXR_2"/>
    <property type="match status" value="1"/>
</dbReference>
<dbReference type="PROSITE" id="PS50110">
    <property type="entry name" value="RESPONSE_REGULATORY"/>
    <property type="match status" value="1"/>
</dbReference>
<dbReference type="AlphaFoldDB" id="A0A1W9YX56"/>
<gene>
    <name evidence="6" type="ORF">BST17_12715</name>
</gene>
<dbReference type="OrthoDB" id="4727384at2"/>
<dbReference type="GO" id="GO:0003677">
    <property type="term" value="F:DNA binding"/>
    <property type="evidence" value="ECO:0007669"/>
    <property type="project" value="UniProtKB-KW"/>
</dbReference>
<evidence type="ECO:0000256" key="1">
    <source>
        <dbReference type="ARBA" id="ARBA00023125"/>
    </source>
</evidence>
<reference evidence="6 7" key="1">
    <citation type="submission" date="2017-02" db="EMBL/GenBank/DDBJ databases">
        <title>The new phylogeny of genus Mycobacterium.</title>
        <authorList>
            <person name="Tortoli E."/>
            <person name="Trovato A."/>
            <person name="Cirillo D.M."/>
        </authorList>
    </citation>
    <scope>NUCLEOTIDE SEQUENCE [LARGE SCALE GENOMIC DNA]</scope>
    <source>
        <strain evidence="6 7">DSM 45578</strain>
    </source>
</reference>
<name>A0A1W9YX56_MYCBA</name>
<keyword evidence="2" id="KW-0597">Phosphoprotein</keyword>
<organism evidence="6 7">
    <name type="scientific">Mycolicibacterium bacteremicum</name>
    <name type="common">Mycobacterium bacteremicum</name>
    <dbReference type="NCBI Taxonomy" id="564198"/>
    <lineage>
        <taxon>Bacteria</taxon>
        <taxon>Bacillati</taxon>
        <taxon>Actinomycetota</taxon>
        <taxon>Actinomycetes</taxon>
        <taxon>Mycobacteriales</taxon>
        <taxon>Mycobacteriaceae</taxon>
        <taxon>Mycolicibacterium</taxon>
    </lineage>
</organism>
<evidence type="ECO:0000259" key="4">
    <source>
        <dbReference type="PROSITE" id="PS50043"/>
    </source>
</evidence>
<feature type="domain" description="Response regulatory" evidence="5">
    <location>
        <begin position="44"/>
        <end position="158"/>
    </location>
</feature>
<dbReference type="SUPFAM" id="SSF52172">
    <property type="entry name" value="CheY-like"/>
    <property type="match status" value="1"/>
</dbReference>
<dbReference type="Pfam" id="PF00196">
    <property type="entry name" value="GerE"/>
    <property type="match status" value="1"/>
</dbReference>
<dbReference type="PANTHER" id="PTHR43214">
    <property type="entry name" value="TWO-COMPONENT RESPONSE REGULATOR"/>
    <property type="match status" value="1"/>
</dbReference>
<dbReference type="InterPro" id="IPR000792">
    <property type="entry name" value="Tscrpt_reg_LuxR_C"/>
</dbReference>
<keyword evidence="7" id="KW-1185">Reference proteome</keyword>
<dbReference type="EMBL" id="MVHJ01000009">
    <property type="protein sequence ID" value="ORA04567.1"/>
    <property type="molecule type" value="Genomic_DNA"/>
</dbReference>
<dbReference type="PANTHER" id="PTHR43214:SF37">
    <property type="entry name" value="TRANSCRIPTIONAL REGULATORY PROTEIN YDFI"/>
    <property type="match status" value="1"/>
</dbReference>
<dbReference type="GO" id="GO:0006355">
    <property type="term" value="P:regulation of DNA-templated transcription"/>
    <property type="evidence" value="ECO:0007669"/>
    <property type="project" value="InterPro"/>
</dbReference>
<sequence length="258" mass="27832">MNPGVMDDGWSTGNGRPPTELHSVGGRREEPAGPDDAGLLRDLRILILNDCAMFRDYLVAVLASYGAESPGVAWDLVSLIAGFATTQPRIILLDSRTRDSAMLLRQAMKLSPHVRLVVLGVSEDDEAEIVTYAEAGVAGYHLRSESLEDLLVLIHKVAAGGALCSPRVSAILLRRLSSLASQGRSATKELVLTSREIQILRMLEMGLTNRDIAEQLRIAVHTVKNHVHSLLTKLGVSTRAQAAARARAILRPQGPPGN</sequence>
<dbReference type="GO" id="GO:0000160">
    <property type="term" value="P:phosphorelay signal transduction system"/>
    <property type="evidence" value="ECO:0007669"/>
    <property type="project" value="InterPro"/>
</dbReference>
<evidence type="ECO:0000256" key="3">
    <source>
        <dbReference type="SAM" id="MobiDB-lite"/>
    </source>
</evidence>
<dbReference type="Proteomes" id="UP000192366">
    <property type="component" value="Unassembled WGS sequence"/>
</dbReference>
<dbReference type="CDD" id="cd06170">
    <property type="entry name" value="LuxR_C_like"/>
    <property type="match status" value="1"/>
</dbReference>
<evidence type="ECO:0000313" key="6">
    <source>
        <dbReference type="EMBL" id="ORA04567.1"/>
    </source>
</evidence>
<dbReference type="PROSITE" id="PS00622">
    <property type="entry name" value="HTH_LUXR_1"/>
    <property type="match status" value="1"/>
</dbReference>
<comment type="caution">
    <text evidence="6">The sequence shown here is derived from an EMBL/GenBank/DDBJ whole genome shotgun (WGS) entry which is preliminary data.</text>
</comment>
<evidence type="ECO:0000256" key="2">
    <source>
        <dbReference type="PROSITE-ProRule" id="PRU00169"/>
    </source>
</evidence>
<proteinExistence type="predicted"/>
<dbReference type="Gene3D" id="3.40.50.2300">
    <property type="match status" value="1"/>
</dbReference>
<accession>A0A1W9YX56</accession>
<feature type="modified residue" description="4-aspartylphosphate" evidence="2">
    <location>
        <position position="94"/>
    </location>
</feature>
<dbReference type="InterPro" id="IPR039420">
    <property type="entry name" value="WalR-like"/>
</dbReference>
<dbReference type="SMART" id="SM00421">
    <property type="entry name" value="HTH_LUXR"/>
    <property type="match status" value="1"/>
</dbReference>
<keyword evidence="1 6" id="KW-0238">DNA-binding</keyword>
<feature type="domain" description="HTH luxR-type" evidence="4">
    <location>
        <begin position="185"/>
        <end position="250"/>
    </location>
</feature>
<dbReference type="STRING" id="564198.BST17_12715"/>
<dbReference type="InterPro" id="IPR016032">
    <property type="entry name" value="Sig_transdc_resp-reg_C-effctor"/>
</dbReference>
<evidence type="ECO:0000259" key="5">
    <source>
        <dbReference type="PROSITE" id="PS50110"/>
    </source>
</evidence>
<feature type="region of interest" description="Disordered" evidence="3">
    <location>
        <begin position="1"/>
        <end position="35"/>
    </location>
</feature>
<protein>
    <submittedName>
        <fullName evidence="6">DNA-binding response regulator</fullName>
    </submittedName>
</protein>
<dbReference type="PRINTS" id="PR00038">
    <property type="entry name" value="HTHLUXR"/>
</dbReference>
<dbReference type="InterPro" id="IPR011006">
    <property type="entry name" value="CheY-like_superfamily"/>
</dbReference>
<evidence type="ECO:0000313" key="7">
    <source>
        <dbReference type="Proteomes" id="UP000192366"/>
    </source>
</evidence>